<keyword evidence="8" id="KW-1185">Reference proteome</keyword>
<feature type="domain" description="Large ribosomal subunit protein uL15/eL18" evidence="5">
    <location>
        <begin position="252"/>
        <end position="435"/>
    </location>
</feature>
<keyword evidence="2" id="KW-0689">Ribosomal protein</keyword>
<feature type="region of interest" description="Disordered" evidence="4">
    <location>
        <begin position="398"/>
        <end position="435"/>
    </location>
</feature>
<evidence type="ECO:0000256" key="4">
    <source>
        <dbReference type="SAM" id="MobiDB-lite"/>
    </source>
</evidence>
<dbReference type="PANTHER" id="PTHR10934:SF2">
    <property type="entry name" value="LARGE RIBOSOMAL SUBUNIT PROTEIN EL18"/>
    <property type="match status" value="1"/>
</dbReference>
<dbReference type="Gene3D" id="3.100.10.10">
    <property type="match status" value="1"/>
</dbReference>
<evidence type="ECO:0000256" key="1">
    <source>
        <dbReference type="ARBA" id="ARBA00006815"/>
    </source>
</evidence>
<evidence type="ECO:0000313" key="8">
    <source>
        <dbReference type="Proteomes" id="UP001152797"/>
    </source>
</evidence>
<dbReference type="FunFam" id="3.100.10.10:FF:000001">
    <property type="entry name" value="60S ribosomal protein L18"/>
    <property type="match status" value="1"/>
</dbReference>
<comment type="caution">
    <text evidence="6">The sequence shown here is derived from an EMBL/GenBank/DDBJ whole genome shotgun (WGS) entry which is preliminary data.</text>
</comment>
<feature type="compositionally biased region" description="Polar residues" evidence="4">
    <location>
        <begin position="18"/>
        <end position="34"/>
    </location>
</feature>
<reference evidence="7 8" key="2">
    <citation type="submission" date="2024-05" db="EMBL/GenBank/DDBJ databases">
        <authorList>
            <person name="Chen Y."/>
            <person name="Shah S."/>
            <person name="Dougan E. K."/>
            <person name="Thang M."/>
            <person name="Chan C."/>
        </authorList>
    </citation>
    <scope>NUCLEOTIDE SEQUENCE [LARGE SCALE GENOMIC DNA]</scope>
</reference>
<feature type="region of interest" description="Disordered" evidence="4">
    <location>
        <begin position="153"/>
        <end position="189"/>
    </location>
</feature>
<protein>
    <submittedName>
        <fullName evidence="7">Large ribosomal subunit protein uL15/eL18 domain-containing protein</fullName>
    </submittedName>
</protein>
<dbReference type="GO" id="GO:0022625">
    <property type="term" value="C:cytosolic large ribosomal subunit"/>
    <property type="evidence" value="ECO:0007669"/>
    <property type="project" value="TreeGrafter"/>
</dbReference>
<dbReference type="InterPro" id="IPR036227">
    <property type="entry name" value="Ribosomal_uL15/eL18_sf"/>
</dbReference>
<evidence type="ECO:0000256" key="3">
    <source>
        <dbReference type="ARBA" id="ARBA00023274"/>
    </source>
</evidence>
<evidence type="ECO:0000259" key="5">
    <source>
        <dbReference type="Pfam" id="PF17135"/>
    </source>
</evidence>
<dbReference type="GO" id="GO:0006412">
    <property type="term" value="P:translation"/>
    <property type="evidence" value="ECO:0007669"/>
    <property type="project" value="InterPro"/>
</dbReference>
<feature type="region of interest" description="Disordered" evidence="4">
    <location>
        <begin position="1"/>
        <end position="42"/>
    </location>
</feature>
<evidence type="ECO:0000256" key="2">
    <source>
        <dbReference type="ARBA" id="ARBA00022980"/>
    </source>
</evidence>
<dbReference type="EMBL" id="CAMXCT030001952">
    <property type="protein sequence ID" value="CAL4781748.1"/>
    <property type="molecule type" value="Genomic_DNA"/>
</dbReference>
<reference evidence="6" key="1">
    <citation type="submission" date="2022-10" db="EMBL/GenBank/DDBJ databases">
        <authorList>
            <person name="Chen Y."/>
            <person name="Dougan E. K."/>
            <person name="Chan C."/>
            <person name="Rhodes N."/>
            <person name="Thang M."/>
        </authorList>
    </citation>
    <scope>NUCLEOTIDE SEQUENCE</scope>
</reference>
<dbReference type="GO" id="GO:0003723">
    <property type="term" value="F:RNA binding"/>
    <property type="evidence" value="ECO:0007669"/>
    <property type="project" value="TreeGrafter"/>
</dbReference>
<dbReference type="Pfam" id="PF17135">
    <property type="entry name" value="Ribosomal_L18"/>
    <property type="match status" value="1"/>
</dbReference>
<dbReference type="Proteomes" id="UP001152797">
    <property type="component" value="Unassembled WGS sequence"/>
</dbReference>
<name>A0A9P1CQF4_9DINO</name>
<evidence type="ECO:0000313" key="7">
    <source>
        <dbReference type="EMBL" id="CAL4781748.1"/>
    </source>
</evidence>
<dbReference type="InterPro" id="IPR021131">
    <property type="entry name" value="Ribosomal_uL15/eL18"/>
</dbReference>
<dbReference type="EMBL" id="CAMXCT020001952">
    <property type="protein sequence ID" value="CAL1147811.1"/>
    <property type="molecule type" value="Genomic_DNA"/>
</dbReference>
<dbReference type="SUPFAM" id="SSF52080">
    <property type="entry name" value="Ribosomal proteins L15p and L18e"/>
    <property type="match status" value="1"/>
</dbReference>
<dbReference type="AlphaFoldDB" id="A0A9P1CQF4"/>
<organism evidence="6">
    <name type="scientific">Cladocopium goreaui</name>
    <dbReference type="NCBI Taxonomy" id="2562237"/>
    <lineage>
        <taxon>Eukaryota</taxon>
        <taxon>Sar</taxon>
        <taxon>Alveolata</taxon>
        <taxon>Dinophyceae</taxon>
        <taxon>Suessiales</taxon>
        <taxon>Symbiodiniaceae</taxon>
        <taxon>Cladocopium</taxon>
    </lineage>
</organism>
<gene>
    <name evidence="6" type="ORF">C1SCF055_LOCUS21083</name>
</gene>
<proteinExistence type="inferred from homology"/>
<sequence length="435" mass="48133">MQHPDTPVPRDSRVQRSAGATRSTRSAPRRQSTAARHLEKPAIARHHASPPGFCRFPIPKRTRLAQVLAAFEGCLRDHAALLERRLCEMCELREADPCLGFKEISSCPQLVLTDLDLDAEESDCIKGRGGAPLVEEIEDDEPCFVNYWEDSEVPEGPAGRSPKVAKDKQPAKHFNPRRAPKRPASQISKESPTELMLLTLLEHGTAKDMSVIKGLNGDDIKKAVDGAVVCSWLKVPPFFPLGAVLEAAGRMGIDIIAGGRLKKKQREAKTEDPYVQLLCRLYKFLARRSDSKFNKVVCKRLNMSARNRPPLSLSKISKNMVNKEGKIAVVVGKVTDDKRLLEVPQVSVCALQFTETARARILKAGGECITFDQLALRSPLGKGTVLLRGPKAREAERHFGKAPGVPNSTTAPYVRSKGRKFEKARGRRRSRGFKV</sequence>
<evidence type="ECO:0000313" key="6">
    <source>
        <dbReference type="EMBL" id="CAI3994436.1"/>
    </source>
</evidence>
<dbReference type="PANTHER" id="PTHR10934">
    <property type="entry name" value="60S RIBOSOMAL PROTEIN L18"/>
    <property type="match status" value="1"/>
</dbReference>
<dbReference type="InterPro" id="IPR000039">
    <property type="entry name" value="Ribosomal_eL18"/>
</dbReference>
<dbReference type="OrthoDB" id="6353017at2759"/>
<comment type="similarity">
    <text evidence="1">Belongs to the eukaryotic ribosomal protein eL18 family.</text>
</comment>
<keyword evidence="3" id="KW-0687">Ribonucleoprotein</keyword>
<dbReference type="GO" id="GO:0003735">
    <property type="term" value="F:structural constituent of ribosome"/>
    <property type="evidence" value="ECO:0007669"/>
    <property type="project" value="InterPro"/>
</dbReference>
<feature type="compositionally biased region" description="Basic residues" evidence="4">
    <location>
        <begin position="425"/>
        <end position="435"/>
    </location>
</feature>
<accession>A0A9P1CQF4</accession>
<dbReference type="EMBL" id="CAMXCT010001952">
    <property type="protein sequence ID" value="CAI3994436.1"/>
    <property type="molecule type" value="Genomic_DNA"/>
</dbReference>